<reference evidence="1" key="1">
    <citation type="submission" date="2015-10" db="EMBL/GenBank/DDBJ databases">
        <authorList>
            <person name="Gilbert D.G."/>
        </authorList>
    </citation>
    <scope>NUCLEOTIDE SEQUENCE</scope>
</reference>
<protein>
    <recommendedName>
        <fullName evidence="2">Muconolactone isomerase domain-containing protein</fullName>
    </recommendedName>
</protein>
<name>A0A160V7W3_9ZZZZ</name>
<dbReference type="EMBL" id="FAXA01000161">
    <property type="protein sequence ID" value="CUV01996.1"/>
    <property type="molecule type" value="Genomic_DNA"/>
</dbReference>
<dbReference type="InterPro" id="IPR021734">
    <property type="entry name" value="DUF3303"/>
</dbReference>
<organism evidence="1">
    <name type="scientific">hydrothermal vent metagenome</name>
    <dbReference type="NCBI Taxonomy" id="652676"/>
    <lineage>
        <taxon>unclassified sequences</taxon>
        <taxon>metagenomes</taxon>
        <taxon>ecological metagenomes</taxon>
    </lineage>
</organism>
<gene>
    <name evidence="1" type="ORF">MGWOODY_Clf442</name>
</gene>
<sequence length="99" mass="10615">MLYMMSLSHTPDVCPGVSIEIRDRVVRMNATMTQVLQSHGCTFQGGWISKGAHLTFILVDAPNAHAVDDAAVDLGLAVWNTSTIYPVITMDEAVGGLPS</sequence>
<evidence type="ECO:0000313" key="1">
    <source>
        <dbReference type="EMBL" id="CUV01996.1"/>
    </source>
</evidence>
<proteinExistence type="predicted"/>
<accession>A0A160V7W3</accession>
<dbReference type="Pfam" id="PF11746">
    <property type="entry name" value="DUF3303"/>
    <property type="match status" value="1"/>
</dbReference>
<evidence type="ECO:0008006" key="2">
    <source>
        <dbReference type="Google" id="ProtNLM"/>
    </source>
</evidence>
<dbReference type="AlphaFoldDB" id="A0A160V7W3"/>